<reference evidence="1" key="1">
    <citation type="submission" date="2020-04" db="EMBL/GenBank/DDBJ databases">
        <title>Draft genome resource of the tomato pathogen Pseudocercospora fuligena.</title>
        <authorList>
            <person name="Zaccaron A."/>
        </authorList>
    </citation>
    <scope>NUCLEOTIDE SEQUENCE</scope>
    <source>
        <strain evidence="1">PF001</strain>
    </source>
</reference>
<dbReference type="EMBL" id="JABCIY010000227">
    <property type="protein sequence ID" value="KAF7187557.1"/>
    <property type="molecule type" value="Genomic_DNA"/>
</dbReference>
<evidence type="ECO:0000313" key="2">
    <source>
        <dbReference type="Proteomes" id="UP000660729"/>
    </source>
</evidence>
<keyword evidence="2" id="KW-1185">Reference proteome</keyword>
<protein>
    <submittedName>
        <fullName evidence="1">Uncharacterized protein</fullName>
    </submittedName>
</protein>
<organism evidence="1 2">
    <name type="scientific">Pseudocercospora fuligena</name>
    <dbReference type="NCBI Taxonomy" id="685502"/>
    <lineage>
        <taxon>Eukaryota</taxon>
        <taxon>Fungi</taxon>
        <taxon>Dikarya</taxon>
        <taxon>Ascomycota</taxon>
        <taxon>Pezizomycotina</taxon>
        <taxon>Dothideomycetes</taxon>
        <taxon>Dothideomycetidae</taxon>
        <taxon>Mycosphaerellales</taxon>
        <taxon>Mycosphaerellaceae</taxon>
        <taxon>Pseudocercospora</taxon>
    </lineage>
</organism>
<name>A0A8H6VEI6_9PEZI</name>
<sequence length="205" mass="22640">MNQTQQPSNTPISAGAQVAAVVELLEHILLDVVEIEIPPGYRNDPELGVRTVLLAQQVSRDFQNTIIGSPKLQRKLFFAIPSNDFDRALNPFLTFHPPLSMRLNRYNISTPSVWPSGDGNEVVVSLHAVHPSAKYPRKKKPGSAAAWRAASWRGMYLCSGTYSVKTIQAREGLFPEESSRSVVVGMENPTLGQVLDVAFPRKFGK</sequence>
<accession>A0A8H6VEI6</accession>
<evidence type="ECO:0000313" key="1">
    <source>
        <dbReference type="EMBL" id="KAF7187557.1"/>
    </source>
</evidence>
<dbReference type="Proteomes" id="UP000660729">
    <property type="component" value="Unassembled WGS sequence"/>
</dbReference>
<proteinExistence type="predicted"/>
<dbReference type="AlphaFoldDB" id="A0A8H6VEI6"/>
<gene>
    <name evidence="1" type="ORF">HII31_11181</name>
</gene>
<comment type="caution">
    <text evidence="1">The sequence shown here is derived from an EMBL/GenBank/DDBJ whole genome shotgun (WGS) entry which is preliminary data.</text>
</comment>
<dbReference type="OrthoDB" id="3856067at2759"/>